<dbReference type="PANTHER" id="PTHR43774">
    <property type="entry name" value="PEPTIDE METHIONINE SULFOXIDE REDUCTASE"/>
    <property type="match status" value="1"/>
</dbReference>
<evidence type="ECO:0000256" key="3">
    <source>
        <dbReference type="ARBA" id="ARBA00047806"/>
    </source>
</evidence>
<evidence type="ECO:0000313" key="7">
    <source>
        <dbReference type="Proteomes" id="UP000266292"/>
    </source>
</evidence>
<dbReference type="STRING" id="709015.GCA_000472485_03470"/>
<dbReference type="Proteomes" id="UP000266292">
    <property type="component" value="Chromosome"/>
</dbReference>
<evidence type="ECO:0000259" key="5">
    <source>
        <dbReference type="Pfam" id="PF01625"/>
    </source>
</evidence>
<evidence type="ECO:0000313" key="6">
    <source>
        <dbReference type="EMBL" id="ARS37023.1"/>
    </source>
</evidence>
<dbReference type="EMBL" id="CP021235">
    <property type="protein sequence ID" value="ARS37023.1"/>
    <property type="molecule type" value="Genomic_DNA"/>
</dbReference>
<name>A0A1X9YW07_9BACT</name>
<dbReference type="Gene3D" id="3.30.1060.10">
    <property type="entry name" value="Peptide methionine sulphoxide reductase MsrA"/>
    <property type="match status" value="1"/>
</dbReference>
<dbReference type="GO" id="GO:0008113">
    <property type="term" value="F:peptide-methionine (S)-S-oxide reductase activity"/>
    <property type="evidence" value="ECO:0007669"/>
    <property type="project" value="UniProtKB-EC"/>
</dbReference>
<evidence type="ECO:0000256" key="4">
    <source>
        <dbReference type="ARBA" id="ARBA00048782"/>
    </source>
</evidence>
<dbReference type="Pfam" id="PF01625">
    <property type="entry name" value="PMSR"/>
    <property type="match status" value="1"/>
</dbReference>
<comment type="catalytic activity">
    <reaction evidence="3">
        <text>L-methionyl-[protein] + [thioredoxin]-disulfide + H2O = L-methionyl-(S)-S-oxide-[protein] + [thioredoxin]-dithiol</text>
        <dbReference type="Rhea" id="RHEA:14217"/>
        <dbReference type="Rhea" id="RHEA-COMP:10698"/>
        <dbReference type="Rhea" id="RHEA-COMP:10700"/>
        <dbReference type="Rhea" id="RHEA-COMP:12313"/>
        <dbReference type="Rhea" id="RHEA-COMP:12315"/>
        <dbReference type="ChEBI" id="CHEBI:15377"/>
        <dbReference type="ChEBI" id="CHEBI:16044"/>
        <dbReference type="ChEBI" id="CHEBI:29950"/>
        <dbReference type="ChEBI" id="CHEBI:44120"/>
        <dbReference type="ChEBI" id="CHEBI:50058"/>
        <dbReference type="EC" id="1.8.4.11"/>
    </reaction>
</comment>
<evidence type="ECO:0000256" key="1">
    <source>
        <dbReference type="ARBA" id="ARBA00012502"/>
    </source>
</evidence>
<accession>A0A1X9YW07</accession>
<evidence type="ECO:0000256" key="2">
    <source>
        <dbReference type="ARBA" id="ARBA00023002"/>
    </source>
</evidence>
<reference evidence="7" key="1">
    <citation type="submission" date="2017-05" db="EMBL/GenBank/DDBJ databases">
        <authorList>
            <person name="Ray J."/>
            <person name="Price M."/>
            <person name="Deutschbauer A."/>
        </authorList>
    </citation>
    <scope>NUCLEOTIDE SEQUENCE [LARGE SCALE GENOMIC DNA]</scope>
    <source>
        <strain evidence="7">DSM 19842</strain>
    </source>
</reference>
<dbReference type="PANTHER" id="PTHR43774:SF1">
    <property type="entry name" value="PEPTIDE METHIONINE SULFOXIDE REDUCTASE MSRA 2"/>
    <property type="match status" value="1"/>
</dbReference>
<protein>
    <recommendedName>
        <fullName evidence="1">peptide-methionine (S)-S-oxide reductase</fullName>
        <ecNumber evidence="1">1.8.4.11</ecNumber>
    </recommendedName>
</protein>
<proteinExistence type="predicted"/>
<organism evidence="6 7">
    <name type="scientific">Pontibacter actiniarum</name>
    <dbReference type="NCBI Taxonomy" id="323450"/>
    <lineage>
        <taxon>Bacteria</taxon>
        <taxon>Pseudomonadati</taxon>
        <taxon>Bacteroidota</taxon>
        <taxon>Cytophagia</taxon>
        <taxon>Cytophagales</taxon>
        <taxon>Hymenobacteraceae</taxon>
        <taxon>Pontibacter</taxon>
    </lineage>
</organism>
<dbReference type="InterPro" id="IPR036509">
    <property type="entry name" value="Met_Sox_Rdtase_MsrA_sf"/>
</dbReference>
<feature type="domain" description="Peptide methionine sulphoxide reductase MsrA" evidence="5">
    <location>
        <begin position="19"/>
        <end position="152"/>
    </location>
</feature>
<gene>
    <name evidence="6" type="ORF">CA264_17195</name>
</gene>
<dbReference type="EC" id="1.8.4.11" evidence="1"/>
<keyword evidence="7" id="KW-1185">Reference proteome</keyword>
<sequence length="224" mass="24953">MSSKPEASIFPAAVATEAATFAMGCFWSPDALFGAMAGVVRTRVGYAGGTTATPTYWALADHMETLQLDFNPGEISYADLLHVFFANHNPTKPPWKRQYTSAVFYHTPAQEALAWEHKRQLEANKAQQVYTAIYPFKEFFLAEVRHQKYKLQRQPDILGELQELYPETEDLLNTTAAARVNGYLYGYGSKEQLLHEVSSLGLSPAAQEVLLRKAGSRRQISCAG</sequence>
<dbReference type="KEGG" id="pact:CA264_17195"/>
<dbReference type="OrthoDB" id="4174719at2"/>
<dbReference type="RefSeq" id="WP_025608640.1">
    <property type="nucleotide sequence ID" value="NZ_CP021235.1"/>
</dbReference>
<keyword evidence="2" id="KW-0560">Oxidoreductase</keyword>
<dbReference type="InterPro" id="IPR002569">
    <property type="entry name" value="Met_Sox_Rdtase_MsrA_dom"/>
</dbReference>
<comment type="catalytic activity">
    <reaction evidence="4">
        <text>[thioredoxin]-disulfide + L-methionine + H2O = L-methionine (S)-S-oxide + [thioredoxin]-dithiol</text>
        <dbReference type="Rhea" id="RHEA:19993"/>
        <dbReference type="Rhea" id="RHEA-COMP:10698"/>
        <dbReference type="Rhea" id="RHEA-COMP:10700"/>
        <dbReference type="ChEBI" id="CHEBI:15377"/>
        <dbReference type="ChEBI" id="CHEBI:29950"/>
        <dbReference type="ChEBI" id="CHEBI:50058"/>
        <dbReference type="ChEBI" id="CHEBI:57844"/>
        <dbReference type="ChEBI" id="CHEBI:58772"/>
        <dbReference type="EC" id="1.8.4.11"/>
    </reaction>
</comment>
<dbReference type="SUPFAM" id="SSF55068">
    <property type="entry name" value="Peptide methionine sulfoxide reductase"/>
    <property type="match status" value="1"/>
</dbReference>
<dbReference type="AlphaFoldDB" id="A0A1X9YW07"/>